<keyword evidence="2" id="KW-0614">Plasmid</keyword>
<dbReference type="EMBL" id="LUAX01000008">
    <property type="protein sequence ID" value="OAM96858.1"/>
    <property type="molecule type" value="Genomic_DNA"/>
</dbReference>
<dbReference type="RefSeq" id="WP_069669851.1">
    <property type="nucleotide sequence ID" value="NZ_JAPFIM010000025.1"/>
</dbReference>
<evidence type="ECO:0000313" key="2">
    <source>
        <dbReference type="EMBL" id="OAM96858.1"/>
    </source>
</evidence>
<comment type="caution">
    <text evidence="2">The sequence shown here is derived from an EMBL/GenBank/DDBJ whole genome shotgun (WGS) entry which is preliminary data.</text>
</comment>
<evidence type="ECO:0008006" key="5">
    <source>
        <dbReference type="Google" id="ProtNLM"/>
    </source>
</evidence>
<proteinExistence type="predicted"/>
<dbReference type="OrthoDB" id="1454130at2"/>
<geneLocation type="plasmid" evidence="2">
    <name>p251_like</name>
</geneLocation>
<dbReference type="GeneID" id="78078892"/>
<evidence type="ECO:0000313" key="3">
    <source>
        <dbReference type="Proteomes" id="UP000094761"/>
    </source>
</evidence>
<dbReference type="AlphaFoldDB" id="A0A178J5L6"/>
<accession>A0A178J5L6</accession>
<reference evidence="1" key="2">
    <citation type="submission" date="2022-11" db="EMBL/GenBank/DDBJ databases">
        <title>Role of the vibriolysin VemA secreted by the emergent pathogen Vibrio europaeus in the colonization of Manila clam mucus.</title>
        <authorList>
            <person name="Martinez C."/>
            <person name="Rodriguez S."/>
            <person name="Vences A."/>
            <person name="Barja J.L."/>
            <person name="Toranzo A.E."/>
            <person name="Dubert J."/>
        </authorList>
    </citation>
    <scope>NUCLEOTIDE SEQUENCE</scope>
    <source>
        <strain evidence="1">3454</strain>
    </source>
</reference>
<dbReference type="Proteomes" id="UP000094761">
    <property type="component" value="Unassembled WGS sequence"/>
</dbReference>
<reference evidence="2 3" key="1">
    <citation type="submission" date="2016-03" db="EMBL/GenBank/DDBJ databases">
        <title>Draft genome sequence of the Vibrio tubiashii subs. europaeus.</title>
        <authorList>
            <person name="Spinard E."/>
            <person name="Dubert J."/>
            <person name="Nelson D.R."/>
            <person name="Barja J.L."/>
        </authorList>
    </citation>
    <scope>NUCLEOTIDE SEQUENCE [LARGE SCALE GENOMIC DNA]</scope>
    <source>
        <strain evidence="3">PP-638</strain>
        <strain evidence="2">PP2-638</strain>
        <plasmid evidence="2">p251_like</plasmid>
    </source>
</reference>
<dbReference type="Proteomes" id="UP001150001">
    <property type="component" value="Unassembled WGS sequence"/>
</dbReference>
<organism evidence="2 3">
    <name type="scientific">Vibrio europaeus</name>
    <dbReference type="NCBI Taxonomy" id="300876"/>
    <lineage>
        <taxon>Bacteria</taxon>
        <taxon>Pseudomonadati</taxon>
        <taxon>Pseudomonadota</taxon>
        <taxon>Gammaproteobacteria</taxon>
        <taxon>Vibrionales</taxon>
        <taxon>Vibrionaceae</taxon>
        <taxon>Vibrio</taxon>
        <taxon>Vibrio oreintalis group</taxon>
    </lineage>
</organism>
<gene>
    <name evidence="2" type="ORF">AZ468_24545</name>
    <name evidence="1" type="ORF">OPW20_24845</name>
</gene>
<sequence>MSTITDFDAWLDMVDLEDHEEVYALHQAVSGCEHFGMYKIQENRGKIFVTANHIDDTLMLASEDARRYFLTVLEKRSGISEFGDIEGWHGFHRAMANED</sequence>
<evidence type="ECO:0000313" key="1">
    <source>
        <dbReference type="EMBL" id="MDC5743296.1"/>
    </source>
</evidence>
<protein>
    <recommendedName>
        <fullName evidence="5">Lysyl-tRNA synthetase</fullName>
    </recommendedName>
</protein>
<evidence type="ECO:0000313" key="4">
    <source>
        <dbReference type="Proteomes" id="UP001150001"/>
    </source>
</evidence>
<dbReference type="EMBL" id="JAPFIT010000033">
    <property type="protein sequence ID" value="MDC5743296.1"/>
    <property type="molecule type" value="Genomic_DNA"/>
</dbReference>
<name>A0A178J5L6_9VIBR</name>
<keyword evidence="4" id="KW-1185">Reference proteome</keyword>